<dbReference type="AlphaFoldDB" id="A0A6C0IRI3"/>
<proteinExistence type="predicted"/>
<accession>A0A6C0IRI3</accession>
<protein>
    <recommendedName>
        <fullName evidence="2">Methyltransferase</fullName>
    </recommendedName>
</protein>
<sequence length="177" mass="20782">MSINLGAPKSNDDEYYTPQYAIELLKDYLPGKKKVCWESFTSGNHEYIESPKYIKSLGYDVIADGEDFWTSNKGDWVCSNPPYHTPRGEKNIKTRIIERLCLLDKPFCLLLPTLYLHTKTFKEVKKRYGNFQIIMPSKKIQFYKVIDGKKVQPKKGCNFYTLWICYKMNLPSDWILI</sequence>
<evidence type="ECO:0008006" key="2">
    <source>
        <dbReference type="Google" id="ProtNLM"/>
    </source>
</evidence>
<dbReference type="EMBL" id="MN740233">
    <property type="protein sequence ID" value="QHT95026.1"/>
    <property type="molecule type" value="Genomic_DNA"/>
</dbReference>
<evidence type="ECO:0000313" key="1">
    <source>
        <dbReference type="EMBL" id="QHT95026.1"/>
    </source>
</evidence>
<reference evidence="1" key="1">
    <citation type="journal article" date="2020" name="Nature">
        <title>Giant virus diversity and host interactions through global metagenomics.</title>
        <authorList>
            <person name="Schulz F."/>
            <person name="Roux S."/>
            <person name="Paez-Espino D."/>
            <person name="Jungbluth S."/>
            <person name="Walsh D.A."/>
            <person name="Denef V.J."/>
            <person name="McMahon K.D."/>
            <person name="Konstantinidis K.T."/>
            <person name="Eloe-Fadrosh E.A."/>
            <person name="Kyrpides N.C."/>
            <person name="Woyke T."/>
        </authorList>
    </citation>
    <scope>NUCLEOTIDE SEQUENCE</scope>
    <source>
        <strain evidence="1">GVMAG-M-3300024261-37</strain>
    </source>
</reference>
<name>A0A6C0IRI3_9ZZZZ</name>
<organism evidence="1">
    <name type="scientific">viral metagenome</name>
    <dbReference type="NCBI Taxonomy" id="1070528"/>
    <lineage>
        <taxon>unclassified sequences</taxon>
        <taxon>metagenomes</taxon>
        <taxon>organismal metagenomes</taxon>
    </lineage>
</organism>